<dbReference type="InterPro" id="IPR051801">
    <property type="entry name" value="GH28_Enzymes"/>
</dbReference>
<dbReference type="InterPro" id="IPR000743">
    <property type="entry name" value="Glyco_hydro_28"/>
</dbReference>
<dbReference type="GO" id="GO:0005975">
    <property type="term" value="P:carbohydrate metabolic process"/>
    <property type="evidence" value="ECO:0007669"/>
    <property type="project" value="InterPro"/>
</dbReference>
<protein>
    <recommendedName>
        <fullName evidence="8">Pectate lyase superfamily protein domain-containing protein</fullName>
    </recommendedName>
</protein>
<dbReference type="STRING" id="88036.D8SJ44"/>
<dbReference type="AlphaFoldDB" id="D8SJ44"/>
<proteinExistence type="inferred from homology"/>
<dbReference type="InterPro" id="IPR011050">
    <property type="entry name" value="Pectin_lyase_fold/virulence"/>
</dbReference>
<evidence type="ECO:0000256" key="2">
    <source>
        <dbReference type="ARBA" id="ARBA00022801"/>
    </source>
</evidence>
<dbReference type="PANTHER" id="PTHR31339">
    <property type="entry name" value="PECTIN LYASE-RELATED"/>
    <property type="match status" value="1"/>
</dbReference>
<dbReference type="GO" id="GO:0004650">
    <property type="term" value="F:polygalacturonase activity"/>
    <property type="evidence" value="ECO:0007669"/>
    <property type="project" value="InterPro"/>
</dbReference>
<dbReference type="EMBL" id="GL377622">
    <property type="protein sequence ID" value="EFJ15607.1"/>
    <property type="molecule type" value="Genomic_DNA"/>
</dbReference>
<dbReference type="Proteomes" id="UP000001514">
    <property type="component" value="Unassembled WGS sequence"/>
</dbReference>
<dbReference type="HOGENOM" id="CLU_016031_8_4_1"/>
<accession>D8SJ44</accession>
<sequence length="472" mass="52278">MELYHHRIDVVVFLLFVSLISSSGVPIPSRPVQCNVRDYGALGNGSTLETSSIQSAINACHSRSNKLGSKSVVWVPPGSYLTGTLFLRSNMTLHIDHGAKILGSSRQMDYPPEKDRWYVILAEGVENVGITGGGEVNGQSSKFVVRYDPKKNIMTSWNVTGNCLGDECRPRLVGFLRSTKIRVWNIDLRQPAYWCLHLVNSNFIHIHDISILGDFDTPNNDGIDVDGSNNTVIERCRIDTGDDAICPKTTYGPLVNLTVRDCWVRTKSCGVKLGSATFFDFRHLRFSNLIIVDSHRGLGIQLRDAGSVYDVIFANIVVSTRYYDPSWWGRAEPIYVTVCPRDEFTLVGSVHSIEFRNITARSENGIFLAASENGAVIHSVKLVDVDLKIERWTSYSGDGGMQDFRPGCQGLISHDKRSGMFVQRAHGLSLQNVSFTWVTSSGGGEEVPIEFGSRTPEDSISLVNFANDFLAS</sequence>
<keyword evidence="7" id="KW-1185">Reference proteome</keyword>
<gene>
    <name evidence="6" type="ORF">SELMODRAFT_155743</name>
</gene>
<dbReference type="KEGG" id="smo:SELMODRAFT_155743"/>
<evidence type="ECO:0000256" key="1">
    <source>
        <dbReference type="ARBA" id="ARBA00008834"/>
    </source>
</evidence>
<dbReference type="FunCoup" id="D8SJ44">
    <property type="interactions" value="612"/>
</dbReference>
<name>D8SJ44_SELML</name>
<reference evidence="6 7" key="1">
    <citation type="journal article" date="2011" name="Science">
        <title>The Selaginella genome identifies genetic changes associated with the evolution of vascular plants.</title>
        <authorList>
            <person name="Banks J.A."/>
            <person name="Nishiyama T."/>
            <person name="Hasebe M."/>
            <person name="Bowman J.L."/>
            <person name="Gribskov M."/>
            <person name="dePamphilis C."/>
            <person name="Albert V.A."/>
            <person name="Aono N."/>
            <person name="Aoyama T."/>
            <person name="Ambrose B.A."/>
            <person name="Ashton N.W."/>
            <person name="Axtell M.J."/>
            <person name="Barker E."/>
            <person name="Barker M.S."/>
            <person name="Bennetzen J.L."/>
            <person name="Bonawitz N.D."/>
            <person name="Chapple C."/>
            <person name="Cheng C."/>
            <person name="Correa L.G."/>
            <person name="Dacre M."/>
            <person name="DeBarry J."/>
            <person name="Dreyer I."/>
            <person name="Elias M."/>
            <person name="Engstrom E.M."/>
            <person name="Estelle M."/>
            <person name="Feng L."/>
            <person name="Finet C."/>
            <person name="Floyd S.K."/>
            <person name="Frommer W.B."/>
            <person name="Fujita T."/>
            <person name="Gramzow L."/>
            <person name="Gutensohn M."/>
            <person name="Harholt J."/>
            <person name="Hattori M."/>
            <person name="Heyl A."/>
            <person name="Hirai T."/>
            <person name="Hiwatashi Y."/>
            <person name="Ishikawa M."/>
            <person name="Iwata M."/>
            <person name="Karol K.G."/>
            <person name="Koehler B."/>
            <person name="Kolukisaoglu U."/>
            <person name="Kubo M."/>
            <person name="Kurata T."/>
            <person name="Lalonde S."/>
            <person name="Li K."/>
            <person name="Li Y."/>
            <person name="Litt A."/>
            <person name="Lyons E."/>
            <person name="Manning G."/>
            <person name="Maruyama T."/>
            <person name="Michael T.P."/>
            <person name="Mikami K."/>
            <person name="Miyazaki S."/>
            <person name="Morinaga S."/>
            <person name="Murata T."/>
            <person name="Mueller-Roeber B."/>
            <person name="Nelson D.R."/>
            <person name="Obara M."/>
            <person name="Oguri Y."/>
            <person name="Olmstead R.G."/>
            <person name="Onodera N."/>
            <person name="Petersen B.L."/>
            <person name="Pils B."/>
            <person name="Prigge M."/>
            <person name="Rensing S.A."/>
            <person name="Riano-Pachon D.M."/>
            <person name="Roberts A.W."/>
            <person name="Sato Y."/>
            <person name="Scheller H.V."/>
            <person name="Schulz B."/>
            <person name="Schulz C."/>
            <person name="Shakirov E.V."/>
            <person name="Shibagaki N."/>
            <person name="Shinohara N."/>
            <person name="Shippen D.E."/>
            <person name="Soerensen I."/>
            <person name="Sotooka R."/>
            <person name="Sugimoto N."/>
            <person name="Sugita M."/>
            <person name="Sumikawa N."/>
            <person name="Tanurdzic M."/>
            <person name="Theissen G."/>
            <person name="Ulvskov P."/>
            <person name="Wakazuki S."/>
            <person name="Weng J.K."/>
            <person name="Willats W.W."/>
            <person name="Wipf D."/>
            <person name="Wolf P.G."/>
            <person name="Yang L."/>
            <person name="Zimmer A.D."/>
            <person name="Zhu Q."/>
            <person name="Mitros T."/>
            <person name="Hellsten U."/>
            <person name="Loque D."/>
            <person name="Otillar R."/>
            <person name="Salamov A."/>
            <person name="Schmutz J."/>
            <person name="Shapiro H."/>
            <person name="Lindquist E."/>
            <person name="Lucas S."/>
            <person name="Rokhsar D."/>
            <person name="Grigoriev I.V."/>
        </authorList>
    </citation>
    <scope>NUCLEOTIDE SEQUENCE [LARGE SCALE GENOMIC DNA]</scope>
</reference>
<dbReference type="Gene3D" id="2.160.20.10">
    <property type="entry name" value="Single-stranded right-handed beta-helix, Pectin lyase-like"/>
    <property type="match status" value="1"/>
</dbReference>
<comment type="similarity">
    <text evidence="1 4">Belongs to the glycosyl hydrolase 28 family.</text>
</comment>
<feature type="signal peptide" evidence="5">
    <location>
        <begin position="1"/>
        <end position="24"/>
    </location>
</feature>
<evidence type="ECO:0008006" key="8">
    <source>
        <dbReference type="Google" id="ProtNLM"/>
    </source>
</evidence>
<keyword evidence="2 4" id="KW-0378">Hydrolase</keyword>
<evidence type="ECO:0000256" key="3">
    <source>
        <dbReference type="ARBA" id="ARBA00023295"/>
    </source>
</evidence>
<dbReference type="OrthoDB" id="187139at2759"/>
<dbReference type="OMA" id="PCHWGKA"/>
<keyword evidence="3 4" id="KW-0326">Glycosidase</keyword>
<evidence type="ECO:0000313" key="6">
    <source>
        <dbReference type="EMBL" id="EFJ15607.1"/>
    </source>
</evidence>
<organism evidence="7">
    <name type="scientific">Selaginella moellendorffii</name>
    <name type="common">Spikemoss</name>
    <dbReference type="NCBI Taxonomy" id="88036"/>
    <lineage>
        <taxon>Eukaryota</taxon>
        <taxon>Viridiplantae</taxon>
        <taxon>Streptophyta</taxon>
        <taxon>Embryophyta</taxon>
        <taxon>Tracheophyta</taxon>
        <taxon>Lycopodiopsida</taxon>
        <taxon>Selaginellales</taxon>
        <taxon>Selaginellaceae</taxon>
        <taxon>Selaginella</taxon>
    </lineage>
</organism>
<evidence type="ECO:0000313" key="7">
    <source>
        <dbReference type="Proteomes" id="UP000001514"/>
    </source>
</evidence>
<dbReference type="Gramene" id="EFJ15607">
    <property type="protein sequence ID" value="EFJ15607"/>
    <property type="gene ID" value="SELMODRAFT_155743"/>
</dbReference>
<evidence type="ECO:0000256" key="5">
    <source>
        <dbReference type="SAM" id="SignalP"/>
    </source>
</evidence>
<dbReference type="SUPFAM" id="SSF51126">
    <property type="entry name" value="Pectin lyase-like"/>
    <property type="match status" value="1"/>
</dbReference>
<evidence type="ECO:0000256" key="4">
    <source>
        <dbReference type="RuleBase" id="RU361169"/>
    </source>
</evidence>
<dbReference type="InParanoid" id="D8SJ44"/>
<keyword evidence="5" id="KW-0732">Signal</keyword>
<dbReference type="InterPro" id="IPR012334">
    <property type="entry name" value="Pectin_lyas_fold"/>
</dbReference>
<dbReference type="Pfam" id="PF00295">
    <property type="entry name" value="Glyco_hydro_28"/>
    <property type="match status" value="1"/>
</dbReference>
<dbReference type="eggNOG" id="ENOG502QTKJ">
    <property type="taxonomic scope" value="Eukaryota"/>
</dbReference>
<dbReference type="PANTHER" id="PTHR31339:SF0">
    <property type="entry name" value="PECTIN LYASE-LIKE SUPERFAMILY PROTEIN"/>
    <property type="match status" value="1"/>
</dbReference>
<feature type="chain" id="PRO_5003122764" description="Pectate lyase superfamily protein domain-containing protein" evidence="5">
    <location>
        <begin position="25"/>
        <end position="472"/>
    </location>
</feature>